<evidence type="ECO:0000313" key="2">
    <source>
        <dbReference type="Proteomes" id="UP000284177"/>
    </source>
</evidence>
<comment type="caution">
    <text evidence="1">The sequence shown here is derived from an EMBL/GenBank/DDBJ whole genome shotgun (WGS) entry which is preliminary data.</text>
</comment>
<name>A0A419SUT3_9FIRM</name>
<dbReference type="OrthoDB" id="2057137at2"/>
<gene>
    <name evidence="1" type="ORF">BET03_06400</name>
</gene>
<dbReference type="RefSeq" id="WP_120170639.1">
    <property type="nucleotide sequence ID" value="NZ_MCIB01000039.1"/>
</dbReference>
<reference evidence="1 2" key="1">
    <citation type="submission" date="2016-08" db="EMBL/GenBank/DDBJ databases">
        <title>Novel Firmicutes and Novel Genomes.</title>
        <authorList>
            <person name="Poppleton D.I."/>
            <person name="Gribaldo S."/>
        </authorList>
    </citation>
    <scope>NUCLEOTIDE SEQUENCE [LARGE SCALE GENOMIC DNA]</scope>
    <source>
        <strain evidence="1 2">CTT3</strain>
    </source>
</reference>
<dbReference type="EMBL" id="MCIB01000039">
    <property type="protein sequence ID" value="RKD28979.1"/>
    <property type="molecule type" value="Genomic_DNA"/>
</dbReference>
<proteinExistence type="predicted"/>
<dbReference type="AlphaFoldDB" id="A0A419SUT3"/>
<protein>
    <submittedName>
        <fullName evidence="1">Uncharacterized protein</fullName>
    </submittedName>
</protein>
<sequence>MRKYMTAEINRHEMVLVQMGAKVDVINSFMCYVSFDIAGTEVAYVYNVNKKNKYYLERVAPYPQPAGTFDTEKDVIDVIKIDIEQFKNAKNSRVFDLFLNVNQEIAKTSRNFEDLYLYYNVPHEYTNKIKSKIKEIQDLIKEARDKSERVYFKKNPDTL</sequence>
<accession>A0A419SUT3</accession>
<organism evidence="1 2">
    <name type="scientific">Thermohalobacter berrensis</name>
    <dbReference type="NCBI Taxonomy" id="99594"/>
    <lineage>
        <taxon>Bacteria</taxon>
        <taxon>Bacillati</taxon>
        <taxon>Bacillota</taxon>
        <taxon>Tissierellia</taxon>
        <taxon>Tissierellales</taxon>
        <taxon>Thermohalobacteraceae</taxon>
        <taxon>Thermohalobacter</taxon>
    </lineage>
</organism>
<evidence type="ECO:0000313" key="1">
    <source>
        <dbReference type="EMBL" id="RKD28979.1"/>
    </source>
</evidence>
<keyword evidence="2" id="KW-1185">Reference proteome</keyword>
<dbReference type="Proteomes" id="UP000284177">
    <property type="component" value="Unassembled WGS sequence"/>
</dbReference>